<evidence type="ECO:0000313" key="3">
    <source>
        <dbReference type="Proteomes" id="UP000784294"/>
    </source>
</evidence>
<gene>
    <name evidence="2" type="ORF">PXEA_LOCUS5287</name>
</gene>
<feature type="compositionally biased region" description="Polar residues" evidence="1">
    <location>
        <begin position="66"/>
        <end position="75"/>
    </location>
</feature>
<dbReference type="EMBL" id="CAAALY010013038">
    <property type="protein sequence ID" value="VEL11847.1"/>
    <property type="molecule type" value="Genomic_DNA"/>
</dbReference>
<comment type="caution">
    <text evidence="2">The sequence shown here is derived from an EMBL/GenBank/DDBJ whole genome shotgun (WGS) entry which is preliminary data.</text>
</comment>
<feature type="region of interest" description="Disordered" evidence="1">
    <location>
        <begin position="66"/>
        <end position="94"/>
    </location>
</feature>
<protein>
    <submittedName>
        <fullName evidence="2">Uncharacterized protein</fullName>
    </submittedName>
</protein>
<name>A0A448WHE4_9PLAT</name>
<dbReference type="Proteomes" id="UP000784294">
    <property type="component" value="Unassembled WGS sequence"/>
</dbReference>
<proteinExistence type="predicted"/>
<accession>A0A448WHE4</accession>
<keyword evidence="3" id="KW-1185">Reference proteome</keyword>
<reference evidence="2" key="1">
    <citation type="submission" date="2018-11" db="EMBL/GenBank/DDBJ databases">
        <authorList>
            <consortium name="Pathogen Informatics"/>
        </authorList>
    </citation>
    <scope>NUCLEOTIDE SEQUENCE</scope>
</reference>
<feature type="compositionally biased region" description="Low complexity" evidence="1">
    <location>
        <begin position="77"/>
        <end position="90"/>
    </location>
</feature>
<sequence length="136" mass="14501">MVGKLCSNPDAMDLMSRLRPDLLHTPELLSLALSLRLCPTATSDDLSAALTSSSATTWQTPFEAVSTESGSQAVGQTEETVPTSTSTPSSKAGEGAEVVFEAGTLSPFCIRFLLDLVRLFNEKSEMLTSRGEMIIT</sequence>
<organism evidence="2 3">
    <name type="scientific">Protopolystoma xenopodis</name>
    <dbReference type="NCBI Taxonomy" id="117903"/>
    <lineage>
        <taxon>Eukaryota</taxon>
        <taxon>Metazoa</taxon>
        <taxon>Spiralia</taxon>
        <taxon>Lophotrochozoa</taxon>
        <taxon>Platyhelminthes</taxon>
        <taxon>Monogenea</taxon>
        <taxon>Polyopisthocotylea</taxon>
        <taxon>Polystomatidea</taxon>
        <taxon>Polystomatidae</taxon>
        <taxon>Protopolystoma</taxon>
    </lineage>
</organism>
<evidence type="ECO:0000256" key="1">
    <source>
        <dbReference type="SAM" id="MobiDB-lite"/>
    </source>
</evidence>
<evidence type="ECO:0000313" key="2">
    <source>
        <dbReference type="EMBL" id="VEL11847.1"/>
    </source>
</evidence>
<dbReference type="AlphaFoldDB" id="A0A448WHE4"/>